<evidence type="ECO:0000313" key="4">
    <source>
        <dbReference type="Proteomes" id="UP000711614"/>
    </source>
</evidence>
<name>A0ABS4YUL8_9MICC</name>
<protein>
    <submittedName>
        <fullName evidence="3">Ubiquinone/menaquinone biosynthesis C-methylase UbiE</fullName>
    </submittedName>
</protein>
<evidence type="ECO:0000313" key="3">
    <source>
        <dbReference type="EMBL" id="MBP2412492.1"/>
    </source>
</evidence>
<evidence type="ECO:0000256" key="1">
    <source>
        <dbReference type="SAM" id="MobiDB-lite"/>
    </source>
</evidence>
<evidence type="ECO:0000259" key="2">
    <source>
        <dbReference type="Pfam" id="PF13847"/>
    </source>
</evidence>
<feature type="domain" description="Methyltransferase" evidence="2">
    <location>
        <begin position="53"/>
        <end position="205"/>
    </location>
</feature>
<sequence length="284" mass="30946">MNEQSSTWPQSSHGQPEERGDVYTHGHHESVLRSHASRTAANSAAYLVPHLTHGLSVLDVGSGPGTITADFARLVAPGPVLGLDRAPEVVAAAESLAAEQHLSNLSFDTGDIYSLDFPDDSFDVVHAHQVLQHLTDPVAALKEMRRVAKPGGIVAVRDADFHGMSWYPQPPEMDQWMELYQKVARHNQAEPDAGRRLLHWAKEAGFADVTASSANWLYASDEQRAWLAGVWADRVTGSAFAEQAVAYGFADAATLARISAAWRSWGETEDGWFLMPNGEIIARA</sequence>
<dbReference type="RefSeq" id="WP_209678622.1">
    <property type="nucleotide sequence ID" value="NZ_JAGIOI010000001.1"/>
</dbReference>
<proteinExistence type="predicted"/>
<feature type="compositionally biased region" description="Polar residues" evidence="1">
    <location>
        <begin position="1"/>
        <end position="14"/>
    </location>
</feature>
<dbReference type="Gene3D" id="3.40.50.150">
    <property type="entry name" value="Vaccinia Virus protein VP39"/>
    <property type="match status" value="1"/>
</dbReference>
<dbReference type="PANTHER" id="PTHR43591:SF24">
    <property type="entry name" value="2-METHOXY-6-POLYPRENYL-1,4-BENZOQUINOL METHYLASE, MITOCHONDRIAL"/>
    <property type="match status" value="1"/>
</dbReference>
<keyword evidence="4" id="KW-1185">Reference proteome</keyword>
<dbReference type="CDD" id="cd02440">
    <property type="entry name" value="AdoMet_MTases"/>
    <property type="match status" value="1"/>
</dbReference>
<dbReference type="Pfam" id="PF13847">
    <property type="entry name" value="Methyltransf_31"/>
    <property type="match status" value="1"/>
</dbReference>
<dbReference type="EMBL" id="JAGIOI010000001">
    <property type="protein sequence ID" value="MBP2412492.1"/>
    <property type="molecule type" value="Genomic_DNA"/>
</dbReference>
<comment type="caution">
    <text evidence="3">The sequence shown here is derived from an EMBL/GenBank/DDBJ whole genome shotgun (WGS) entry which is preliminary data.</text>
</comment>
<dbReference type="SUPFAM" id="SSF53335">
    <property type="entry name" value="S-adenosyl-L-methionine-dependent methyltransferases"/>
    <property type="match status" value="1"/>
</dbReference>
<dbReference type="Proteomes" id="UP000711614">
    <property type="component" value="Unassembled WGS sequence"/>
</dbReference>
<dbReference type="InterPro" id="IPR025714">
    <property type="entry name" value="Methyltranfer_dom"/>
</dbReference>
<reference evidence="3 4" key="1">
    <citation type="submission" date="2021-03" db="EMBL/GenBank/DDBJ databases">
        <title>Sequencing the genomes of 1000 actinobacteria strains.</title>
        <authorList>
            <person name="Klenk H.-P."/>
        </authorList>
    </citation>
    <scope>NUCLEOTIDE SEQUENCE [LARGE SCALE GENOMIC DNA]</scope>
    <source>
        <strain evidence="3 4">DSM 16005</strain>
    </source>
</reference>
<gene>
    <name evidence="3" type="ORF">JOF48_001291</name>
</gene>
<dbReference type="PANTHER" id="PTHR43591">
    <property type="entry name" value="METHYLTRANSFERASE"/>
    <property type="match status" value="1"/>
</dbReference>
<organism evidence="3 4">
    <name type="scientific">Arthrobacter stackebrandtii</name>
    <dbReference type="NCBI Taxonomy" id="272161"/>
    <lineage>
        <taxon>Bacteria</taxon>
        <taxon>Bacillati</taxon>
        <taxon>Actinomycetota</taxon>
        <taxon>Actinomycetes</taxon>
        <taxon>Micrococcales</taxon>
        <taxon>Micrococcaceae</taxon>
        <taxon>Arthrobacter</taxon>
    </lineage>
</organism>
<dbReference type="InterPro" id="IPR029063">
    <property type="entry name" value="SAM-dependent_MTases_sf"/>
</dbReference>
<feature type="region of interest" description="Disordered" evidence="1">
    <location>
        <begin position="1"/>
        <end position="22"/>
    </location>
</feature>
<accession>A0ABS4YUL8</accession>
<keyword evidence="3" id="KW-0830">Ubiquinone</keyword>